<dbReference type="PRINTS" id="PR00039">
    <property type="entry name" value="HTHLYSR"/>
</dbReference>
<evidence type="ECO:0000259" key="5">
    <source>
        <dbReference type="PROSITE" id="PS50931"/>
    </source>
</evidence>
<evidence type="ECO:0000256" key="3">
    <source>
        <dbReference type="ARBA" id="ARBA00023125"/>
    </source>
</evidence>
<evidence type="ECO:0000256" key="1">
    <source>
        <dbReference type="ARBA" id="ARBA00009437"/>
    </source>
</evidence>
<dbReference type="Gene3D" id="3.40.190.10">
    <property type="entry name" value="Periplasmic binding protein-like II"/>
    <property type="match status" value="2"/>
</dbReference>
<keyword evidence="7" id="KW-1185">Reference proteome</keyword>
<evidence type="ECO:0000256" key="4">
    <source>
        <dbReference type="ARBA" id="ARBA00023163"/>
    </source>
</evidence>
<proteinExistence type="inferred from homology"/>
<keyword evidence="3" id="KW-0238">DNA-binding</keyword>
<dbReference type="PROSITE" id="PS50931">
    <property type="entry name" value="HTH_LYSR"/>
    <property type="match status" value="1"/>
</dbReference>
<sequence length="310" mass="33148">MNDTLGDINLSRRLLEQFLAVAQEKHFGRAAERLGMSQPPLSQSIQRLERAVGVRLLDRGPGGVRLTAAGEVFAADAQRLLDLQTAVVERARRVASGLEGDVRVGYVSLLSHLYLPTMLRAAAERLPGLRIHLQHDSSQGVADRVRTGALDLGFLRDPAQLSDDLVSGVVATERIGAAMPCDHRLADADGIDLAQLREEDFVLPDPNALPVLAEQLQLACRQAGFTPRGVVVADDLSGLFSYVAAGLCVSLLPEGLQHLTGPGVSFVPLRGQVGHLDTAVHAVHRPDADPAVIRLLEMITSLPPGSFEGS</sequence>
<dbReference type="RefSeq" id="WP_275306328.1">
    <property type="nucleotide sequence ID" value="NZ_CP095749.1"/>
</dbReference>
<dbReference type="InterPro" id="IPR000847">
    <property type="entry name" value="LysR_HTH_N"/>
</dbReference>
<feature type="domain" description="HTH lysR-type" evidence="5">
    <location>
        <begin position="13"/>
        <end position="67"/>
    </location>
</feature>
<accession>A0ABY8A470</accession>
<comment type="similarity">
    <text evidence="1">Belongs to the LysR transcriptional regulatory family.</text>
</comment>
<dbReference type="Pfam" id="PF03466">
    <property type="entry name" value="LysR_substrate"/>
    <property type="match status" value="1"/>
</dbReference>
<keyword evidence="4" id="KW-0804">Transcription</keyword>
<evidence type="ECO:0000313" key="7">
    <source>
        <dbReference type="Proteomes" id="UP001218629"/>
    </source>
</evidence>
<reference evidence="6 7" key="1">
    <citation type="submission" date="2022-03" db="EMBL/GenBank/DDBJ databases">
        <title>Streptomyces yunnanensis P86,complete genome.</title>
        <authorList>
            <person name="Chen S."/>
            <person name="Zhang Q."/>
        </authorList>
    </citation>
    <scope>NUCLEOTIDE SEQUENCE [LARGE SCALE GENOMIC DNA]</scope>
    <source>
        <strain evidence="6 7">P86</strain>
    </source>
</reference>
<dbReference type="EMBL" id="CP095749">
    <property type="protein sequence ID" value="WEB38591.1"/>
    <property type="molecule type" value="Genomic_DNA"/>
</dbReference>
<evidence type="ECO:0000313" key="6">
    <source>
        <dbReference type="EMBL" id="WEB38591.1"/>
    </source>
</evidence>
<keyword evidence="2" id="KW-0805">Transcription regulation</keyword>
<dbReference type="InterPro" id="IPR036390">
    <property type="entry name" value="WH_DNA-bd_sf"/>
</dbReference>
<organism evidence="6 7">
    <name type="scientific">Streptomyces yunnanensis</name>
    <dbReference type="NCBI Taxonomy" id="156453"/>
    <lineage>
        <taxon>Bacteria</taxon>
        <taxon>Bacillati</taxon>
        <taxon>Actinomycetota</taxon>
        <taxon>Actinomycetes</taxon>
        <taxon>Kitasatosporales</taxon>
        <taxon>Streptomycetaceae</taxon>
        <taxon>Streptomyces</taxon>
    </lineage>
</organism>
<evidence type="ECO:0000256" key="2">
    <source>
        <dbReference type="ARBA" id="ARBA00023015"/>
    </source>
</evidence>
<dbReference type="PANTHER" id="PTHR30346">
    <property type="entry name" value="TRANSCRIPTIONAL DUAL REGULATOR HCAR-RELATED"/>
    <property type="match status" value="1"/>
</dbReference>
<dbReference type="SUPFAM" id="SSF53850">
    <property type="entry name" value="Periplasmic binding protein-like II"/>
    <property type="match status" value="1"/>
</dbReference>
<dbReference type="PANTHER" id="PTHR30346:SF17">
    <property type="entry name" value="LYSR FAMILY TRANSCRIPTIONAL REGULATOR"/>
    <property type="match status" value="1"/>
</dbReference>
<dbReference type="SUPFAM" id="SSF46785">
    <property type="entry name" value="Winged helix' DNA-binding domain"/>
    <property type="match status" value="1"/>
</dbReference>
<protein>
    <submittedName>
        <fullName evidence="6">LysR family transcriptional regulator</fullName>
    </submittedName>
</protein>
<dbReference type="Pfam" id="PF00126">
    <property type="entry name" value="HTH_1"/>
    <property type="match status" value="1"/>
</dbReference>
<dbReference type="InterPro" id="IPR036388">
    <property type="entry name" value="WH-like_DNA-bd_sf"/>
</dbReference>
<dbReference type="CDD" id="cd08414">
    <property type="entry name" value="PBP2_LTTR_aromatics_like"/>
    <property type="match status" value="1"/>
</dbReference>
<dbReference type="Proteomes" id="UP001218629">
    <property type="component" value="Chromosome"/>
</dbReference>
<dbReference type="InterPro" id="IPR005119">
    <property type="entry name" value="LysR_subst-bd"/>
</dbReference>
<name>A0ABY8A470_9ACTN</name>
<dbReference type="Gene3D" id="1.10.10.10">
    <property type="entry name" value="Winged helix-like DNA-binding domain superfamily/Winged helix DNA-binding domain"/>
    <property type="match status" value="1"/>
</dbReference>
<gene>
    <name evidence="6" type="ORF">MOV08_04305</name>
</gene>